<sequence>MTPLCDLLAAANKEFAAATNSGPYSSYEQIQLLLDVARKSVDDLVRDPKGTFASLDLDDIIEACESGHPAIEQTWNGDMGRCTDFALRIAHRLTRQFPNDFEFEYFHVSRPNVSGHRLARCAKTGIVVDILSEIGVFTLWEDETKTITNDHTVSWKLLHDRLSITNWDCDEEIFKRVSHTEALAQDLYEAARYAPLVVHFREFDPFHFQNFDTVSVDMPGSFVDDHLVRPAHFPHGIIKWKLENQQLILRRHVDSGDKAIIWWFHFHTEEDEEKARIEFSWFLDEYCGPHVELQWDAGDVRWFFVKIWNACTANFGKPKVMRSLMRGHQLRVRCIC</sequence>
<evidence type="ECO:0000313" key="2">
    <source>
        <dbReference type="Proteomes" id="UP001152130"/>
    </source>
</evidence>
<accession>A0A9W8PG19</accession>
<keyword evidence="2" id="KW-1185">Reference proteome</keyword>
<protein>
    <submittedName>
        <fullName evidence="1">Uncharacterized protein</fullName>
    </submittedName>
</protein>
<dbReference type="AlphaFoldDB" id="A0A9W8PG19"/>
<comment type="caution">
    <text evidence="1">The sequence shown here is derived from an EMBL/GenBank/DDBJ whole genome shotgun (WGS) entry which is preliminary data.</text>
</comment>
<dbReference type="OrthoDB" id="4973016at2759"/>
<organism evidence="1 2">
    <name type="scientific">Fusarium irregulare</name>
    <dbReference type="NCBI Taxonomy" id="2494466"/>
    <lineage>
        <taxon>Eukaryota</taxon>
        <taxon>Fungi</taxon>
        <taxon>Dikarya</taxon>
        <taxon>Ascomycota</taxon>
        <taxon>Pezizomycotina</taxon>
        <taxon>Sordariomycetes</taxon>
        <taxon>Hypocreomycetidae</taxon>
        <taxon>Hypocreales</taxon>
        <taxon>Nectriaceae</taxon>
        <taxon>Fusarium</taxon>
        <taxon>Fusarium incarnatum-equiseti species complex</taxon>
    </lineage>
</organism>
<gene>
    <name evidence="1" type="ORF">NW766_011582</name>
</gene>
<reference evidence="1" key="1">
    <citation type="submission" date="2022-10" db="EMBL/GenBank/DDBJ databases">
        <title>Fusarium specimens isolated from Avocado Roots.</title>
        <authorList>
            <person name="Stajich J."/>
            <person name="Roper C."/>
            <person name="Heimlech-Rivalta G."/>
        </authorList>
    </citation>
    <scope>NUCLEOTIDE SEQUENCE</scope>
    <source>
        <strain evidence="1">CF00143</strain>
    </source>
</reference>
<name>A0A9W8PG19_9HYPO</name>
<evidence type="ECO:0000313" key="1">
    <source>
        <dbReference type="EMBL" id="KAJ4004848.1"/>
    </source>
</evidence>
<proteinExistence type="predicted"/>
<dbReference type="EMBL" id="JAPDHF010000023">
    <property type="protein sequence ID" value="KAJ4004848.1"/>
    <property type="molecule type" value="Genomic_DNA"/>
</dbReference>
<dbReference type="Proteomes" id="UP001152130">
    <property type="component" value="Unassembled WGS sequence"/>
</dbReference>